<evidence type="ECO:0000313" key="10">
    <source>
        <dbReference type="EMBL" id="MFC3832902.1"/>
    </source>
</evidence>
<dbReference type="InterPro" id="IPR051447">
    <property type="entry name" value="Lipoprotein-release_system"/>
</dbReference>
<evidence type="ECO:0000256" key="7">
    <source>
        <dbReference type="SAM" id="Phobius"/>
    </source>
</evidence>
<dbReference type="PANTHER" id="PTHR30489:SF0">
    <property type="entry name" value="LIPOPROTEIN-RELEASING SYSTEM TRANSMEMBRANE PROTEIN LOLE"/>
    <property type="match status" value="1"/>
</dbReference>
<evidence type="ECO:0000259" key="9">
    <source>
        <dbReference type="Pfam" id="PF12704"/>
    </source>
</evidence>
<feature type="transmembrane region" description="Helical" evidence="7">
    <location>
        <begin position="369"/>
        <end position="393"/>
    </location>
</feature>
<keyword evidence="5 7" id="KW-1133">Transmembrane helix</keyword>
<evidence type="ECO:0000259" key="8">
    <source>
        <dbReference type="Pfam" id="PF02687"/>
    </source>
</evidence>
<feature type="transmembrane region" description="Helical" evidence="7">
    <location>
        <begin position="416"/>
        <end position="434"/>
    </location>
</feature>
<dbReference type="Proteomes" id="UP001595803">
    <property type="component" value="Unassembled WGS sequence"/>
</dbReference>
<reference evidence="11" key="1">
    <citation type="journal article" date="2019" name="Int. J. Syst. Evol. Microbiol.">
        <title>The Global Catalogue of Microorganisms (GCM) 10K type strain sequencing project: providing services to taxonomists for standard genome sequencing and annotation.</title>
        <authorList>
            <consortium name="The Broad Institute Genomics Platform"/>
            <consortium name="The Broad Institute Genome Sequencing Center for Infectious Disease"/>
            <person name="Wu L."/>
            <person name="Ma J."/>
        </authorList>
    </citation>
    <scope>NUCLEOTIDE SEQUENCE [LARGE SCALE GENOMIC DNA]</scope>
    <source>
        <strain evidence="11">CCTCC AB 2017081</strain>
    </source>
</reference>
<keyword evidence="11" id="KW-1185">Reference proteome</keyword>
<accession>A0ABV7Z635</accession>
<dbReference type="EMBL" id="JBHRZG010000009">
    <property type="protein sequence ID" value="MFC3832902.1"/>
    <property type="molecule type" value="Genomic_DNA"/>
</dbReference>
<comment type="subcellular location">
    <subcellularLocation>
        <location evidence="1">Cell membrane</location>
        <topology evidence="1">Multi-pass membrane protein</topology>
    </subcellularLocation>
</comment>
<comment type="caution">
    <text evidence="10">The sequence shown here is derived from an EMBL/GenBank/DDBJ whole genome shotgun (WGS) entry which is preliminary data.</text>
</comment>
<dbReference type="PANTHER" id="PTHR30489">
    <property type="entry name" value="LIPOPROTEIN-RELEASING SYSTEM TRANSMEMBRANE PROTEIN LOLE"/>
    <property type="match status" value="1"/>
</dbReference>
<evidence type="ECO:0000256" key="2">
    <source>
        <dbReference type="ARBA" id="ARBA00005236"/>
    </source>
</evidence>
<proteinExistence type="inferred from homology"/>
<evidence type="ECO:0000256" key="5">
    <source>
        <dbReference type="ARBA" id="ARBA00022989"/>
    </source>
</evidence>
<feature type="transmembrane region" description="Helical" evidence="7">
    <location>
        <begin position="454"/>
        <end position="479"/>
    </location>
</feature>
<feature type="domain" description="ABC3 transporter permease C-terminal" evidence="8">
    <location>
        <begin position="757"/>
        <end position="871"/>
    </location>
</feature>
<keyword evidence="4 7" id="KW-0812">Transmembrane</keyword>
<evidence type="ECO:0000256" key="4">
    <source>
        <dbReference type="ARBA" id="ARBA00022692"/>
    </source>
</evidence>
<feature type="transmembrane region" description="Helical" evidence="7">
    <location>
        <begin position="757"/>
        <end position="777"/>
    </location>
</feature>
<sequence>MTGAWLRGLLARRPLRVWGTAAGVALTTAFLALLLGFIATGRANMTARAAASVPVDWQVQLGAQASVPAALQAIRAATPIRAALRVGYADVAALSAVTGVPGQTTTQTTGAGKVLGLPPGYAAAFPAQLRPLVGAAQGVLVSQQTAANLHVAVGDRVTMTRYGAPPVAVTVAGVVDLPAADSLFQAVGAPKGLAPQAPPDNVVLLPRGLFDSVFAPQRLARPDTVREQLHVRLATPLPGDPGRAFALVGRLANNVEARLAGSAVVGNTLGATLDGAREGALYAQALFLFLGLPGALLAAAVTLSVAGASGTQRAGEAALLRVRGAAEGLILRLGAAEALTVAALGVLSGLGAAALLAPGVTGTPLSGTAALWPGLAGLGLALGAVLLPTLSAVRSSTVAAQRQAVRRSGRPLWQRLYLDALLLVLAGAVLWRSAAGGYQLVLAPEGVTQASIQIEAFVAPLALWLGGTLLALRLLGALLRRHVLQALLRPVSGRLSGMVAAALERQGGVLSRGAALVALAAAFALSTSAFNATYNDQARVDAILTNGADVTVSGNAAAPAGSQLPALRRLPGVSAAQPLIHRYAYVGADLQDIYGIDARHFTEVSSLSNSYFKDQGAQAALAKLAARPDALYVSQETVNDYNLSLGDSVRLRLLNARTHAYGVVPFTFVGVVREFPTAPKDSFLVANAAYLAQRTGNPLPEVALLKVGGDPQPVVDGARRITQALPGVQVTDLQGARVRVSSGLTAVNLAGLSRIELGFAVLLLAGATGLVLALGLAERQRTFTVLGALGASSRQLGAFLNGEAFVIVGLGGAFGLLIGLGVAQTLVKLLQGVFDPPPEGLLLPWAYLGALLISALASTLCAVALARRASTRRVTEVLRAS</sequence>
<comment type="similarity">
    <text evidence="2">Belongs to the ABC-4 integral membrane protein family. LolC/E subfamily.</text>
</comment>
<organism evidence="10 11">
    <name type="scientific">Deinococcus rufus</name>
    <dbReference type="NCBI Taxonomy" id="2136097"/>
    <lineage>
        <taxon>Bacteria</taxon>
        <taxon>Thermotogati</taxon>
        <taxon>Deinococcota</taxon>
        <taxon>Deinococci</taxon>
        <taxon>Deinococcales</taxon>
        <taxon>Deinococcaceae</taxon>
        <taxon>Deinococcus</taxon>
    </lineage>
</organism>
<feature type="transmembrane region" description="Helical" evidence="7">
    <location>
        <begin position="17"/>
        <end position="39"/>
    </location>
</feature>
<evidence type="ECO:0000256" key="6">
    <source>
        <dbReference type="ARBA" id="ARBA00023136"/>
    </source>
</evidence>
<feature type="transmembrane region" description="Helical" evidence="7">
    <location>
        <begin position="513"/>
        <end position="534"/>
    </location>
</feature>
<evidence type="ECO:0000313" key="11">
    <source>
        <dbReference type="Proteomes" id="UP001595803"/>
    </source>
</evidence>
<dbReference type="Pfam" id="PF12704">
    <property type="entry name" value="MacB_PCD"/>
    <property type="match status" value="1"/>
</dbReference>
<gene>
    <name evidence="10" type="ORF">ACFOSB_08550</name>
</gene>
<name>A0ABV7Z635_9DEIO</name>
<feature type="transmembrane region" description="Helical" evidence="7">
    <location>
        <begin position="286"/>
        <end position="308"/>
    </location>
</feature>
<feature type="transmembrane region" description="Helical" evidence="7">
    <location>
        <begin position="329"/>
        <end position="357"/>
    </location>
</feature>
<keyword evidence="3" id="KW-1003">Cell membrane</keyword>
<feature type="transmembrane region" description="Helical" evidence="7">
    <location>
        <begin position="798"/>
        <end position="822"/>
    </location>
</feature>
<feature type="domain" description="MacB-like periplasmic core" evidence="9">
    <location>
        <begin position="20"/>
        <end position="217"/>
    </location>
</feature>
<dbReference type="InterPro" id="IPR025857">
    <property type="entry name" value="MacB_PCD"/>
</dbReference>
<evidence type="ECO:0000256" key="1">
    <source>
        <dbReference type="ARBA" id="ARBA00004651"/>
    </source>
</evidence>
<dbReference type="RefSeq" id="WP_380101698.1">
    <property type="nucleotide sequence ID" value="NZ_JBHRZG010000009.1"/>
</dbReference>
<dbReference type="Pfam" id="PF02687">
    <property type="entry name" value="FtsX"/>
    <property type="match status" value="1"/>
</dbReference>
<keyword evidence="6 7" id="KW-0472">Membrane</keyword>
<evidence type="ECO:0000256" key="3">
    <source>
        <dbReference type="ARBA" id="ARBA00022475"/>
    </source>
</evidence>
<protein>
    <submittedName>
        <fullName evidence="10">ABC transporter permease</fullName>
    </submittedName>
</protein>
<feature type="transmembrane region" description="Helical" evidence="7">
    <location>
        <begin position="842"/>
        <end position="866"/>
    </location>
</feature>
<dbReference type="InterPro" id="IPR003838">
    <property type="entry name" value="ABC3_permease_C"/>
</dbReference>